<evidence type="ECO:0000313" key="2">
    <source>
        <dbReference type="Proteomes" id="UP000790377"/>
    </source>
</evidence>
<name>A0ACB8AL75_9AGAM</name>
<keyword evidence="2" id="KW-1185">Reference proteome</keyword>
<protein>
    <submittedName>
        <fullName evidence="1">Uncharacterized protein</fullName>
    </submittedName>
</protein>
<dbReference type="Proteomes" id="UP000790377">
    <property type="component" value="Unassembled WGS sequence"/>
</dbReference>
<comment type="caution">
    <text evidence="1">The sequence shown here is derived from an EMBL/GenBank/DDBJ whole genome shotgun (WGS) entry which is preliminary data.</text>
</comment>
<dbReference type="EMBL" id="MU267626">
    <property type="protein sequence ID" value="KAH7913684.1"/>
    <property type="molecule type" value="Genomic_DNA"/>
</dbReference>
<evidence type="ECO:0000313" key="1">
    <source>
        <dbReference type="EMBL" id="KAH7913684.1"/>
    </source>
</evidence>
<sequence length="132" mass="14282">MFSSQPILFALLAFFTFFSIVSASPIQVSQRDVWTPDVTAPTTGAIWIIGETYTVTWDTSSPPAQVTNPNGKIYLRQGNTTQSSPIVQVPLSAGQADVTVPEDATPGDDWRIVLFGDSGNWSNQFTIAPKST</sequence>
<proteinExistence type="predicted"/>
<organism evidence="1 2">
    <name type="scientific">Hygrophoropsis aurantiaca</name>
    <dbReference type="NCBI Taxonomy" id="72124"/>
    <lineage>
        <taxon>Eukaryota</taxon>
        <taxon>Fungi</taxon>
        <taxon>Dikarya</taxon>
        <taxon>Basidiomycota</taxon>
        <taxon>Agaricomycotina</taxon>
        <taxon>Agaricomycetes</taxon>
        <taxon>Agaricomycetidae</taxon>
        <taxon>Boletales</taxon>
        <taxon>Coniophorineae</taxon>
        <taxon>Hygrophoropsidaceae</taxon>
        <taxon>Hygrophoropsis</taxon>
    </lineage>
</organism>
<gene>
    <name evidence="1" type="ORF">BJ138DRAFT_1145500</name>
</gene>
<accession>A0ACB8AL75</accession>
<reference evidence="1" key="1">
    <citation type="journal article" date="2021" name="New Phytol.">
        <title>Evolutionary innovations through gain and loss of genes in the ectomycorrhizal Boletales.</title>
        <authorList>
            <person name="Wu G."/>
            <person name="Miyauchi S."/>
            <person name="Morin E."/>
            <person name="Kuo A."/>
            <person name="Drula E."/>
            <person name="Varga T."/>
            <person name="Kohler A."/>
            <person name="Feng B."/>
            <person name="Cao Y."/>
            <person name="Lipzen A."/>
            <person name="Daum C."/>
            <person name="Hundley H."/>
            <person name="Pangilinan J."/>
            <person name="Johnson J."/>
            <person name="Barry K."/>
            <person name="LaButti K."/>
            <person name="Ng V."/>
            <person name="Ahrendt S."/>
            <person name="Min B."/>
            <person name="Choi I.G."/>
            <person name="Park H."/>
            <person name="Plett J.M."/>
            <person name="Magnuson J."/>
            <person name="Spatafora J.W."/>
            <person name="Nagy L.G."/>
            <person name="Henrissat B."/>
            <person name="Grigoriev I.V."/>
            <person name="Yang Z.L."/>
            <person name="Xu J."/>
            <person name="Martin F.M."/>
        </authorList>
    </citation>
    <scope>NUCLEOTIDE SEQUENCE</scope>
    <source>
        <strain evidence="1">ATCC 28755</strain>
    </source>
</reference>